<feature type="compositionally biased region" description="Basic and acidic residues" evidence="1">
    <location>
        <begin position="163"/>
        <end position="180"/>
    </location>
</feature>
<dbReference type="RefSeq" id="XP_005791487.1">
    <property type="nucleotide sequence ID" value="XM_005791430.1"/>
</dbReference>
<evidence type="ECO:0000313" key="3">
    <source>
        <dbReference type="EnsemblProtists" id="EOD39058"/>
    </source>
</evidence>
<feature type="compositionally biased region" description="Basic and acidic residues" evidence="1">
    <location>
        <begin position="93"/>
        <end position="106"/>
    </location>
</feature>
<proteinExistence type="predicted"/>
<dbReference type="Proteomes" id="UP000013827">
    <property type="component" value="Unassembled WGS sequence"/>
</dbReference>
<evidence type="ECO:0000256" key="1">
    <source>
        <dbReference type="SAM" id="MobiDB-lite"/>
    </source>
</evidence>
<name>A0A0D3KTH3_EMIH1</name>
<sequence>MCKPTARVDAKDAPSRFWADFKFDGSAPAEPAAAAAADAGTPALKTAPKAKQVSGIVVRGGDAYALRAKALSTRPDAEGCMPATRKLAYAPKPKPDADAAAGEHRPSPNSFALLTTADEEKTEEKGAPQADMKTEEPPSSLAPPKLPQHRRELLPSLQAQLGEAKKEKNKAPTKAEKKDCAAGVANEARPHPPRLPSSLPSASLCRAADRKDASLLPRKNCLAKHASHTRTMGVCVLLAAVLALGCSALTFWPAGAGAALLATKLLPAPLAALRSDAIVHETETADTIMGEAPKDSPEAAAGGESPVTLKSIMAELAVFKRDMQKKDEETQKKEQETQKKDEAFKEEMKKKDEMIAELLAARKSKTDHKQVQMSAGGEVVELVSAADLEALEARVGACEKGLAAQDAEIGALRDKLAPPNPPAAAARPPAAARRQLSSATGDETEFAITGRKATLSFNSRTPDLTPTRLTGEGGGKLTSGHFALPLDADPDGSTPATRKLAYSPKPKPAADAAAGEPPRGPRAE</sequence>
<protein>
    <submittedName>
        <fullName evidence="3">Uncharacterized protein</fullName>
    </submittedName>
</protein>
<feature type="compositionally biased region" description="Polar residues" evidence="1">
    <location>
        <begin position="455"/>
        <end position="468"/>
    </location>
</feature>
<feature type="region of interest" description="Disordered" evidence="1">
    <location>
        <begin position="163"/>
        <end position="201"/>
    </location>
</feature>
<dbReference type="AlphaFoldDB" id="A0A0D3KTH3"/>
<feature type="region of interest" description="Disordered" evidence="1">
    <location>
        <begin position="414"/>
        <end position="524"/>
    </location>
</feature>
<keyword evidence="2" id="KW-1133">Transmembrane helix</keyword>
<feature type="compositionally biased region" description="Basic and acidic residues" evidence="1">
    <location>
        <begin position="118"/>
        <end position="136"/>
    </location>
</feature>
<organism evidence="3 4">
    <name type="scientific">Emiliania huxleyi (strain CCMP1516)</name>
    <dbReference type="NCBI Taxonomy" id="280463"/>
    <lineage>
        <taxon>Eukaryota</taxon>
        <taxon>Haptista</taxon>
        <taxon>Haptophyta</taxon>
        <taxon>Prymnesiophyceae</taxon>
        <taxon>Isochrysidales</taxon>
        <taxon>Noelaerhabdaceae</taxon>
        <taxon>Emiliania</taxon>
    </lineage>
</organism>
<dbReference type="PaxDb" id="2903-EOD39058"/>
<feature type="compositionally biased region" description="Low complexity" evidence="1">
    <location>
        <begin position="423"/>
        <end position="434"/>
    </location>
</feature>
<evidence type="ECO:0000313" key="4">
    <source>
        <dbReference type="Proteomes" id="UP000013827"/>
    </source>
</evidence>
<evidence type="ECO:0000256" key="2">
    <source>
        <dbReference type="SAM" id="Phobius"/>
    </source>
</evidence>
<keyword evidence="4" id="KW-1185">Reference proteome</keyword>
<reference evidence="3" key="2">
    <citation type="submission" date="2024-10" db="UniProtKB">
        <authorList>
            <consortium name="EnsemblProtists"/>
        </authorList>
    </citation>
    <scope>IDENTIFICATION</scope>
</reference>
<dbReference type="GeneID" id="17284329"/>
<dbReference type="KEGG" id="ehx:EMIHUDRAFT_466741"/>
<feature type="transmembrane region" description="Helical" evidence="2">
    <location>
        <begin position="234"/>
        <end position="254"/>
    </location>
</feature>
<reference evidence="4" key="1">
    <citation type="journal article" date="2013" name="Nature">
        <title>Pan genome of the phytoplankton Emiliania underpins its global distribution.</title>
        <authorList>
            <person name="Read B.A."/>
            <person name="Kegel J."/>
            <person name="Klute M.J."/>
            <person name="Kuo A."/>
            <person name="Lefebvre S.C."/>
            <person name="Maumus F."/>
            <person name="Mayer C."/>
            <person name="Miller J."/>
            <person name="Monier A."/>
            <person name="Salamov A."/>
            <person name="Young J."/>
            <person name="Aguilar M."/>
            <person name="Claverie J.M."/>
            <person name="Frickenhaus S."/>
            <person name="Gonzalez K."/>
            <person name="Herman E.K."/>
            <person name="Lin Y.C."/>
            <person name="Napier J."/>
            <person name="Ogata H."/>
            <person name="Sarno A.F."/>
            <person name="Shmutz J."/>
            <person name="Schroeder D."/>
            <person name="de Vargas C."/>
            <person name="Verret F."/>
            <person name="von Dassow P."/>
            <person name="Valentin K."/>
            <person name="Van de Peer Y."/>
            <person name="Wheeler G."/>
            <person name="Dacks J.B."/>
            <person name="Delwiche C.F."/>
            <person name="Dyhrman S.T."/>
            <person name="Glockner G."/>
            <person name="John U."/>
            <person name="Richards T."/>
            <person name="Worden A.Z."/>
            <person name="Zhang X."/>
            <person name="Grigoriev I.V."/>
            <person name="Allen A.E."/>
            <person name="Bidle K."/>
            <person name="Borodovsky M."/>
            <person name="Bowler C."/>
            <person name="Brownlee C."/>
            <person name="Cock J.M."/>
            <person name="Elias M."/>
            <person name="Gladyshev V.N."/>
            <person name="Groth M."/>
            <person name="Guda C."/>
            <person name="Hadaegh A."/>
            <person name="Iglesias-Rodriguez M.D."/>
            <person name="Jenkins J."/>
            <person name="Jones B.M."/>
            <person name="Lawson T."/>
            <person name="Leese F."/>
            <person name="Lindquist E."/>
            <person name="Lobanov A."/>
            <person name="Lomsadze A."/>
            <person name="Malik S.B."/>
            <person name="Marsh M.E."/>
            <person name="Mackinder L."/>
            <person name="Mock T."/>
            <person name="Mueller-Roeber B."/>
            <person name="Pagarete A."/>
            <person name="Parker M."/>
            <person name="Probert I."/>
            <person name="Quesneville H."/>
            <person name="Raines C."/>
            <person name="Rensing S.A."/>
            <person name="Riano-Pachon D.M."/>
            <person name="Richier S."/>
            <person name="Rokitta S."/>
            <person name="Shiraiwa Y."/>
            <person name="Soanes D.M."/>
            <person name="van der Giezen M."/>
            <person name="Wahlund T.M."/>
            <person name="Williams B."/>
            <person name="Wilson W."/>
            <person name="Wolfe G."/>
            <person name="Wurch L.L."/>
        </authorList>
    </citation>
    <scope>NUCLEOTIDE SEQUENCE</scope>
</reference>
<dbReference type="HOGENOM" id="CLU_520182_0_0_1"/>
<dbReference type="EnsemblProtists" id="EOD39058">
    <property type="protein sequence ID" value="EOD39058"/>
    <property type="gene ID" value="EMIHUDRAFT_466741"/>
</dbReference>
<keyword evidence="2" id="KW-0472">Membrane</keyword>
<feature type="region of interest" description="Disordered" evidence="1">
    <location>
        <begin position="72"/>
        <end position="147"/>
    </location>
</feature>
<keyword evidence="2" id="KW-0812">Transmembrane</keyword>
<feature type="region of interest" description="Disordered" evidence="1">
    <location>
        <begin position="323"/>
        <end position="343"/>
    </location>
</feature>
<accession>A0A0D3KTH3</accession>